<dbReference type="PANTHER" id="PTHR43776:SF7">
    <property type="entry name" value="D,D-DIPEPTIDE TRANSPORT ATP-BINDING PROTEIN DDPF-RELATED"/>
    <property type="match status" value="1"/>
</dbReference>
<name>D3FCC7_CONWI</name>
<dbReference type="GO" id="GO:0015833">
    <property type="term" value="P:peptide transport"/>
    <property type="evidence" value="ECO:0007669"/>
    <property type="project" value="InterPro"/>
</dbReference>
<evidence type="ECO:0000256" key="3">
    <source>
        <dbReference type="ARBA" id="ARBA00022741"/>
    </source>
</evidence>
<dbReference type="PROSITE" id="PS50893">
    <property type="entry name" value="ABC_TRANSPORTER_2"/>
    <property type="match status" value="1"/>
</dbReference>
<dbReference type="Pfam" id="PF08352">
    <property type="entry name" value="oligo_HPY"/>
    <property type="match status" value="1"/>
</dbReference>
<dbReference type="EMBL" id="CP001854">
    <property type="protein sequence ID" value="ADB53422.1"/>
    <property type="molecule type" value="Genomic_DNA"/>
</dbReference>
<dbReference type="CDD" id="cd03257">
    <property type="entry name" value="ABC_NikE_OppD_transporters"/>
    <property type="match status" value="1"/>
</dbReference>
<dbReference type="InterPro" id="IPR027417">
    <property type="entry name" value="P-loop_NTPase"/>
</dbReference>
<comment type="similarity">
    <text evidence="1">Belongs to the ABC transporter superfamily.</text>
</comment>
<feature type="domain" description="ABC transporter" evidence="5">
    <location>
        <begin position="5"/>
        <end position="251"/>
    </location>
</feature>
<evidence type="ECO:0000256" key="1">
    <source>
        <dbReference type="ARBA" id="ARBA00005417"/>
    </source>
</evidence>
<dbReference type="eggNOG" id="COG4608">
    <property type="taxonomic scope" value="Bacteria"/>
</dbReference>
<dbReference type="RefSeq" id="WP_012936473.1">
    <property type="nucleotide sequence ID" value="NC_013739.1"/>
</dbReference>
<reference evidence="7" key="2">
    <citation type="submission" date="2010-01" db="EMBL/GenBank/DDBJ databases">
        <title>The complete genome of Conexibacter woesei DSM 14684.</title>
        <authorList>
            <consortium name="US DOE Joint Genome Institute (JGI-PGF)"/>
            <person name="Lucas S."/>
            <person name="Copeland A."/>
            <person name="Lapidus A."/>
            <person name="Glavina del Rio T."/>
            <person name="Dalin E."/>
            <person name="Tice H."/>
            <person name="Bruce D."/>
            <person name="Goodwin L."/>
            <person name="Pitluck S."/>
            <person name="Kyrpides N."/>
            <person name="Mavromatis K."/>
            <person name="Ivanova N."/>
            <person name="Mikhailova N."/>
            <person name="Chertkov O."/>
            <person name="Brettin T."/>
            <person name="Detter J.C."/>
            <person name="Han C."/>
            <person name="Larimer F."/>
            <person name="Land M."/>
            <person name="Hauser L."/>
            <person name="Markowitz V."/>
            <person name="Cheng J.-F."/>
            <person name="Hugenholtz P."/>
            <person name="Woyke T."/>
            <person name="Wu D."/>
            <person name="Pukall R."/>
            <person name="Steenblock K."/>
            <person name="Schneider S."/>
            <person name="Klenk H.-P."/>
            <person name="Eisen J.A."/>
        </authorList>
    </citation>
    <scope>NUCLEOTIDE SEQUENCE [LARGE SCALE GENOMIC DNA]</scope>
    <source>
        <strain evidence="7">DSM 14684 / CIP 108061 / JCM 11494 / NBRC 100937 / ID131577</strain>
    </source>
</reference>
<dbReference type="InterPro" id="IPR017871">
    <property type="entry name" value="ABC_transporter-like_CS"/>
</dbReference>
<evidence type="ECO:0000256" key="4">
    <source>
        <dbReference type="ARBA" id="ARBA00022840"/>
    </source>
</evidence>
<dbReference type="FunFam" id="3.40.50.300:FF:000016">
    <property type="entry name" value="Oligopeptide ABC transporter ATP-binding component"/>
    <property type="match status" value="1"/>
</dbReference>
<dbReference type="Pfam" id="PF00005">
    <property type="entry name" value="ABC_tran"/>
    <property type="match status" value="1"/>
</dbReference>
<protein>
    <submittedName>
        <fullName evidence="6">Oligopeptide/dipeptide ABC transporter, ATPase subunit</fullName>
    </submittedName>
</protein>
<gene>
    <name evidence="6" type="ordered locus">Cwoe_5011</name>
</gene>
<dbReference type="STRING" id="469383.Cwoe_5011"/>
<dbReference type="NCBIfam" id="TIGR01727">
    <property type="entry name" value="oligo_HPY"/>
    <property type="match status" value="1"/>
</dbReference>
<evidence type="ECO:0000313" key="7">
    <source>
        <dbReference type="Proteomes" id="UP000008229"/>
    </source>
</evidence>
<dbReference type="PANTHER" id="PTHR43776">
    <property type="entry name" value="TRANSPORT ATP-BINDING PROTEIN"/>
    <property type="match status" value="1"/>
</dbReference>
<dbReference type="HOGENOM" id="CLU_000604_1_23_11"/>
<organism evidence="6 7">
    <name type="scientific">Conexibacter woesei (strain DSM 14684 / CCUG 47730 / CIP 108061 / JCM 11494 / NBRC 100937 / ID131577)</name>
    <dbReference type="NCBI Taxonomy" id="469383"/>
    <lineage>
        <taxon>Bacteria</taxon>
        <taxon>Bacillati</taxon>
        <taxon>Actinomycetota</taxon>
        <taxon>Thermoleophilia</taxon>
        <taxon>Solirubrobacterales</taxon>
        <taxon>Conexibacteraceae</taxon>
        <taxon>Conexibacter</taxon>
    </lineage>
</organism>
<dbReference type="SMART" id="SM00382">
    <property type="entry name" value="AAA"/>
    <property type="match status" value="1"/>
</dbReference>
<dbReference type="PROSITE" id="PS00211">
    <property type="entry name" value="ABC_TRANSPORTER_1"/>
    <property type="match status" value="1"/>
</dbReference>
<dbReference type="InterPro" id="IPR050319">
    <property type="entry name" value="ABC_transp_ATP-bind"/>
</dbReference>
<dbReference type="InterPro" id="IPR013563">
    <property type="entry name" value="Oligopep_ABC_C"/>
</dbReference>
<keyword evidence="7" id="KW-1185">Reference proteome</keyword>
<dbReference type="AlphaFoldDB" id="D3FCC7"/>
<reference evidence="6 7" key="1">
    <citation type="journal article" date="2010" name="Stand. Genomic Sci.">
        <title>Complete genome sequence of Conexibacter woesei type strain (ID131577).</title>
        <authorList>
            <person name="Pukall R."/>
            <person name="Lapidus A."/>
            <person name="Glavina Del Rio T."/>
            <person name="Copeland A."/>
            <person name="Tice H."/>
            <person name="Cheng J.-F."/>
            <person name="Lucas S."/>
            <person name="Chen F."/>
            <person name="Nolan M."/>
            <person name="Bruce D."/>
            <person name="Goodwin L."/>
            <person name="Pitluck S."/>
            <person name="Mavromatis K."/>
            <person name="Ivanova N."/>
            <person name="Ovchinnikova G."/>
            <person name="Pati A."/>
            <person name="Chen A."/>
            <person name="Palaniappan K."/>
            <person name="Land M."/>
            <person name="Hauser L."/>
            <person name="Chang Y.-J."/>
            <person name="Jeffries C.D."/>
            <person name="Chain P."/>
            <person name="Meincke L."/>
            <person name="Sims D."/>
            <person name="Brettin T."/>
            <person name="Detter J.C."/>
            <person name="Rohde M."/>
            <person name="Goeker M."/>
            <person name="Bristow J."/>
            <person name="Eisen J.A."/>
            <person name="Markowitz V."/>
            <person name="Kyrpides N.C."/>
            <person name="Klenk H.-P."/>
            <person name="Hugenholtz P."/>
        </authorList>
    </citation>
    <scope>NUCLEOTIDE SEQUENCE [LARGE SCALE GENOMIC DNA]</scope>
    <source>
        <strain evidence="7">DSM 14684 / CIP 108061 / JCM 11494 / NBRC 100937 / ID131577</strain>
    </source>
</reference>
<sequence length="323" mass="34911">MPEVLAVDGLVKQFEQRVGTFRHATLHAVDGVSLTVDSDDCVGVVGESGCGKSTLARMMVGLERPTAGAVRFDGGEITADGDWKQLRRAVQYVFQDPYGSLPPKMSIGAVLEDPLKIAKTGDAASRRARVERAVELVGLRASDLARYPSEFSGGQRQRISVARALIQDPRVVIFDEVTSGLDVSIQAQVLNLLVELQNSLSVGYVFISHDLRVIRYLARSVVVMYLGRVVEAGPVEDVFARPLHPYTQGLLRSIPDHSRLTAGGPRQRLARIGGEPPSPVERPPGCPFAPRCPAAQSLCREQEPGESVVEGVRVRCHFPGAAA</sequence>
<evidence type="ECO:0000259" key="5">
    <source>
        <dbReference type="PROSITE" id="PS50893"/>
    </source>
</evidence>
<accession>D3FCC7</accession>
<evidence type="ECO:0000256" key="2">
    <source>
        <dbReference type="ARBA" id="ARBA00022448"/>
    </source>
</evidence>
<dbReference type="InterPro" id="IPR003593">
    <property type="entry name" value="AAA+_ATPase"/>
</dbReference>
<dbReference type="SUPFAM" id="SSF52540">
    <property type="entry name" value="P-loop containing nucleoside triphosphate hydrolases"/>
    <property type="match status" value="1"/>
</dbReference>
<keyword evidence="3" id="KW-0547">Nucleotide-binding</keyword>
<dbReference type="GO" id="GO:0005524">
    <property type="term" value="F:ATP binding"/>
    <property type="evidence" value="ECO:0007669"/>
    <property type="project" value="UniProtKB-KW"/>
</dbReference>
<keyword evidence="2" id="KW-0813">Transport</keyword>
<dbReference type="GO" id="GO:0055085">
    <property type="term" value="P:transmembrane transport"/>
    <property type="evidence" value="ECO:0007669"/>
    <property type="project" value="UniProtKB-ARBA"/>
</dbReference>
<dbReference type="OrthoDB" id="8481147at2"/>
<dbReference type="Gene3D" id="3.40.50.300">
    <property type="entry name" value="P-loop containing nucleotide triphosphate hydrolases"/>
    <property type="match status" value="1"/>
</dbReference>
<dbReference type="KEGG" id="cwo:Cwoe_5011"/>
<keyword evidence="4" id="KW-0067">ATP-binding</keyword>
<evidence type="ECO:0000313" key="6">
    <source>
        <dbReference type="EMBL" id="ADB53422.1"/>
    </source>
</evidence>
<proteinExistence type="inferred from homology"/>
<dbReference type="InterPro" id="IPR003439">
    <property type="entry name" value="ABC_transporter-like_ATP-bd"/>
</dbReference>
<dbReference type="GO" id="GO:0016887">
    <property type="term" value="F:ATP hydrolysis activity"/>
    <property type="evidence" value="ECO:0007669"/>
    <property type="project" value="InterPro"/>
</dbReference>
<dbReference type="Proteomes" id="UP000008229">
    <property type="component" value="Chromosome"/>
</dbReference>